<evidence type="ECO:0000256" key="3">
    <source>
        <dbReference type="ARBA" id="ARBA00022679"/>
    </source>
</evidence>
<keyword evidence="9" id="KW-1133">Transmembrane helix</keyword>
<dbReference type="InterPro" id="IPR002893">
    <property type="entry name" value="Znf_MYND"/>
</dbReference>
<dbReference type="EMBL" id="CAIIXF020000001">
    <property type="protein sequence ID" value="CAH1776181.1"/>
    <property type="molecule type" value="Genomic_DNA"/>
</dbReference>
<dbReference type="GO" id="GO:0008270">
    <property type="term" value="F:zinc ion binding"/>
    <property type="evidence" value="ECO:0007669"/>
    <property type="project" value="UniProtKB-KW"/>
</dbReference>
<dbReference type="Gene3D" id="1.25.40.10">
    <property type="entry name" value="Tetratricopeptide repeat domain"/>
    <property type="match status" value="1"/>
</dbReference>
<keyword evidence="4" id="KW-0812">Transmembrane</keyword>
<keyword evidence="7" id="KW-0862">Zinc</keyword>
<dbReference type="PROSITE" id="PS50865">
    <property type="entry name" value="ZF_MYND_2"/>
    <property type="match status" value="1"/>
</dbReference>
<evidence type="ECO:0000256" key="8">
    <source>
        <dbReference type="ARBA" id="ARBA00022968"/>
    </source>
</evidence>
<keyword evidence="10" id="KW-0333">Golgi apparatus</keyword>
<dbReference type="InterPro" id="IPR027417">
    <property type="entry name" value="P-loop_NTPase"/>
</dbReference>
<dbReference type="InterPro" id="IPR009729">
    <property type="entry name" value="Gal-3-0_sulfotransfrase"/>
</dbReference>
<name>A0A8J1XRE2_OWEFU</name>
<dbReference type="PROSITE" id="PS01360">
    <property type="entry name" value="ZF_MYND_1"/>
    <property type="match status" value="1"/>
</dbReference>
<dbReference type="Pfam" id="PF01753">
    <property type="entry name" value="zf-MYND"/>
    <property type="match status" value="1"/>
</dbReference>
<dbReference type="SUPFAM" id="SSF52540">
    <property type="entry name" value="P-loop containing nucleoside triphosphate hydrolases"/>
    <property type="match status" value="1"/>
</dbReference>
<keyword evidence="8" id="KW-0735">Signal-anchor</keyword>
<reference evidence="14" key="1">
    <citation type="submission" date="2022-03" db="EMBL/GenBank/DDBJ databases">
        <authorList>
            <person name="Martin C."/>
        </authorList>
    </citation>
    <scope>NUCLEOTIDE SEQUENCE</scope>
</reference>
<evidence type="ECO:0000256" key="7">
    <source>
        <dbReference type="ARBA" id="ARBA00022833"/>
    </source>
</evidence>
<keyword evidence="6" id="KW-0863">Zinc-finger</keyword>
<feature type="compositionally biased region" description="Acidic residues" evidence="13">
    <location>
        <begin position="401"/>
        <end position="413"/>
    </location>
</feature>
<gene>
    <name evidence="14" type="ORF">OFUS_LOCUS3383</name>
</gene>
<dbReference type="InterPro" id="IPR053248">
    <property type="entry name" value="Zinc_finger_MYND_domain"/>
</dbReference>
<feature type="compositionally biased region" description="Acidic residues" evidence="13">
    <location>
        <begin position="421"/>
        <end position="461"/>
    </location>
</feature>
<dbReference type="Proteomes" id="UP000749559">
    <property type="component" value="Unassembled WGS sequence"/>
</dbReference>
<evidence type="ECO:0000256" key="6">
    <source>
        <dbReference type="ARBA" id="ARBA00022771"/>
    </source>
</evidence>
<comment type="similarity">
    <text evidence="2">Belongs to the galactose-3-O-sulfotransferase family.</text>
</comment>
<evidence type="ECO:0000256" key="9">
    <source>
        <dbReference type="ARBA" id="ARBA00022989"/>
    </source>
</evidence>
<evidence type="ECO:0000256" key="4">
    <source>
        <dbReference type="ARBA" id="ARBA00022692"/>
    </source>
</evidence>
<keyword evidence="3" id="KW-0808">Transferase</keyword>
<evidence type="ECO:0000256" key="1">
    <source>
        <dbReference type="ARBA" id="ARBA00004323"/>
    </source>
</evidence>
<feature type="region of interest" description="Disordered" evidence="13">
    <location>
        <begin position="395"/>
        <end position="470"/>
    </location>
</feature>
<keyword evidence="12" id="KW-0325">Glycoprotein</keyword>
<evidence type="ECO:0000256" key="2">
    <source>
        <dbReference type="ARBA" id="ARBA00008124"/>
    </source>
</evidence>
<dbReference type="Gene3D" id="3.40.50.300">
    <property type="entry name" value="P-loop containing nucleotide triphosphate hydrolases"/>
    <property type="match status" value="1"/>
</dbReference>
<evidence type="ECO:0000256" key="12">
    <source>
        <dbReference type="ARBA" id="ARBA00023180"/>
    </source>
</evidence>
<dbReference type="PANTHER" id="PTHR46533">
    <property type="entry name" value="ZINC FINGER MYND DOMAIN-CONTAINING PROTEIN 12"/>
    <property type="match status" value="1"/>
</dbReference>
<dbReference type="GO" id="GO:0001733">
    <property type="term" value="F:galactosylceramide sulfotransferase activity"/>
    <property type="evidence" value="ECO:0007669"/>
    <property type="project" value="InterPro"/>
</dbReference>
<dbReference type="GO" id="GO:0009247">
    <property type="term" value="P:glycolipid biosynthetic process"/>
    <property type="evidence" value="ECO:0007669"/>
    <property type="project" value="InterPro"/>
</dbReference>
<comment type="caution">
    <text evidence="14">The sequence shown here is derived from an EMBL/GenBank/DDBJ whole genome shotgun (WGS) entry which is preliminary data.</text>
</comment>
<accession>A0A8J1XRE2</accession>
<keyword evidence="15" id="KW-1185">Reference proteome</keyword>
<evidence type="ECO:0000313" key="15">
    <source>
        <dbReference type="Proteomes" id="UP000749559"/>
    </source>
</evidence>
<dbReference type="SUPFAM" id="SSF144232">
    <property type="entry name" value="HIT/MYND zinc finger-like"/>
    <property type="match status" value="1"/>
</dbReference>
<evidence type="ECO:0000256" key="5">
    <source>
        <dbReference type="ARBA" id="ARBA00022723"/>
    </source>
</evidence>
<protein>
    <submittedName>
        <fullName evidence="14">Uncharacterized protein</fullName>
    </submittedName>
</protein>
<dbReference type="Pfam" id="PF06990">
    <property type="entry name" value="Gal-3-0_sulfotr"/>
    <property type="match status" value="1"/>
</dbReference>
<proteinExistence type="inferred from homology"/>
<dbReference type="Gene3D" id="6.10.140.2220">
    <property type="match status" value="1"/>
</dbReference>
<evidence type="ECO:0000256" key="11">
    <source>
        <dbReference type="ARBA" id="ARBA00023136"/>
    </source>
</evidence>
<evidence type="ECO:0000256" key="13">
    <source>
        <dbReference type="SAM" id="MobiDB-lite"/>
    </source>
</evidence>
<dbReference type="SUPFAM" id="SSF48452">
    <property type="entry name" value="TPR-like"/>
    <property type="match status" value="1"/>
</dbReference>
<evidence type="ECO:0000313" key="14">
    <source>
        <dbReference type="EMBL" id="CAH1776181.1"/>
    </source>
</evidence>
<comment type="subcellular location">
    <subcellularLocation>
        <location evidence="1">Golgi apparatus membrane</location>
        <topology evidence="1">Single-pass type II membrane protein</topology>
    </subcellularLocation>
</comment>
<organism evidence="14 15">
    <name type="scientific">Owenia fusiformis</name>
    <name type="common">Polychaete worm</name>
    <dbReference type="NCBI Taxonomy" id="6347"/>
    <lineage>
        <taxon>Eukaryota</taxon>
        <taxon>Metazoa</taxon>
        <taxon>Spiralia</taxon>
        <taxon>Lophotrochozoa</taxon>
        <taxon>Annelida</taxon>
        <taxon>Polychaeta</taxon>
        <taxon>Sedentaria</taxon>
        <taxon>Canalipalpata</taxon>
        <taxon>Sabellida</taxon>
        <taxon>Oweniida</taxon>
        <taxon>Oweniidae</taxon>
        <taxon>Owenia</taxon>
    </lineage>
</organism>
<sequence>MTLNPLANPKGIKLLCELCQKPAFIQCTKCRVTYYCGVEHQKTDWLGIHEKICQLLIPLRTQVPFLSSEEERQHRKDQLVQRQRQMIDLTRTTGQKLLFEGRHEQAVPAAMQSLRFAIEVHGLASIELVPSYLILGEASIGLGRLAQAEEYLSQANWTVVKTPECSNAIKSKLYRNLGLLYAAKGDYDESLRQLADDIFHASTEFGTDDIRTSGGYFHMANVFFRQNKMDIADSLYERVTNIWYDHLDKIVSIRTKTPDTPKGPLSIETDTEEEEGLDEAQEAEAKQVLNAIYDMREHQSNQTPHTLAKSAHALAMLNYVLHDIEKAKEYGRKALVSTDGNPEEGLSQSIVEFMKVLMENYYEKRMLAKAPPIHRNWIEESEKDYEELDIGPDITIKKYNDDDDTDESDVNEDNDARNNIDETDINEDSDDSDDNDESDINEDSDDSDDNDDSYEIEDIEKDSDGSPNIEIEPKCTEVQNVVFLKVHKTGSTTIQGIFQRYGFVRNLTFALPARSVIWFNYPNPILPYNIKPAPEGKMYNVLMNHMVFNATTLHRVMPPSTKYIGVLREPIRRLDSAFHMWSIHKRLGINSSNPVAEFLSNTDFYYAKCDFNPCWRSKNGMSNDYGYNPSIHADIEAFVKHIATNFDMVIILEYLDESLVLMKRLLCWSLKDILYKGWKIRGYGSKFEEYPPKIIESSKKYSPVDYAMYDHFNKTLWEKINSETDDFYEEVEQYRYILVETMKYCNKCDSSPMVFEAGKFHDKFELTIEDCMMYKLHEASFSQVIKHKQYVNGSMVLSDFFQAKGYTECSKTNLEKFANRSGSSFNLSMLANEDNSEDYQV</sequence>
<dbReference type="PANTHER" id="PTHR46533:SF1">
    <property type="entry name" value="ZINC FINGER MYND DOMAIN-CONTAINING PROTEIN 12"/>
    <property type="match status" value="1"/>
</dbReference>
<keyword evidence="5" id="KW-0479">Metal-binding</keyword>
<dbReference type="InterPro" id="IPR011990">
    <property type="entry name" value="TPR-like_helical_dom_sf"/>
</dbReference>
<dbReference type="OrthoDB" id="3174329at2759"/>
<evidence type="ECO:0000256" key="10">
    <source>
        <dbReference type="ARBA" id="ARBA00023034"/>
    </source>
</evidence>
<dbReference type="AlphaFoldDB" id="A0A8J1XRE2"/>
<dbReference type="GO" id="GO:0000139">
    <property type="term" value="C:Golgi membrane"/>
    <property type="evidence" value="ECO:0007669"/>
    <property type="project" value="UniProtKB-SubCell"/>
</dbReference>
<keyword evidence="11" id="KW-0472">Membrane</keyword>